<dbReference type="InterPro" id="IPR029375">
    <property type="entry name" value="CFAP141"/>
</dbReference>
<keyword evidence="2" id="KW-0966">Cell projection</keyword>
<keyword evidence="2" id="KW-0282">Flagellum</keyword>
<dbReference type="KEGG" id="emc:129337618"/>
<dbReference type="Proteomes" id="UP001190640">
    <property type="component" value="Chromosome 11"/>
</dbReference>
<accession>A0AA97K0F2</accession>
<protein>
    <submittedName>
        <fullName evidence="2">Cilia- and flagella-associated protein 141</fullName>
    </submittedName>
</protein>
<dbReference type="CTD" id="388701"/>
<evidence type="ECO:0000313" key="1">
    <source>
        <dbReference type="Proteomes" id="UP001190640"/>
    </source>
</evidence>
<dbReference type="Pfam" id="PF15104">
    <property type="entry name" value="CFAP141"/>
    <property type="match status" value="1"/>
</dbReference>
<organism evidence="1 2">
    <name type="scientific">Eublepharis macularius</name>
    <name type="common">Leopard gecko</name>
    <name type="synonym">Cyrtodactylus macularius</name>
    <dbReference type="NCBI Taxonomy" id="481883"/>
    <lineage>
        <taxon>Eukaryota</taxon>
        <taxon>Metazoa</taxon>
        <taxon>Chordata</taxon>
        <taxon>Craniata</taxon>
        <taxon>Vertebrata</taxon>
        <taxon>Euteleostomi</taxon>
        <taxon>Lepidosauria</taxon>
        <taxon>Squamata</taxon>
        <taxon>Bifurcata</taxon>
        <taxon>Gekkota</taxon>
        <taxon>Eublepharidae</taxon>
        <taxon>Eublepharinae</taxon>
        <taxon>Eublepharis</taxon>
    </lineage>
</organism>
<keyword evidence="1" id="KW-1185">Reference proteome</keyword>
<gene>
    <name evidence="2" type="primary">CFAP141</name>
</gene>
<reference evidence="2" key="1">
    <citation type="submission" date="2025-08" db="UniProtKB">
        <authorList>
            <consortium name="RefSeq"/>
        </authorList>
    </citation>
    <scope>IDENTIFICATION</scope>
    <source>
        <tissue evidence="2">Blood</tissue>
    </source>
</reference>
<evidence type="ECO:0000313" key="2">
    <source>
        <dbReference type="RefSeq" id="XP_054847447.1"/>
    </source>
</evidence>
<dbReference type="RefSeq" id="XP_054847447.1">
    <property type="nucleotide sequence ID" value="XM_054991472.1"/>
</dbReference>
<dbReference type="PANTHER" id="PTHR35818:SF1">
    <property type="entry name" value="CILIA- AND FLAGELLA-ASSOCIATED PROTEIN 141"/>
    <property type="match status" value="1"/>
</dbReference>
<sequence length="115" mass="13634">MAPTKDKKEKFSHAVTQEQLLKEEQMIEKIGDFTKLVRSWERGQAAGLQLAKIEDIGFAKMRQRQQAEMKEELYQANKQLMMVRREALRHLLSVEHLQYQLELNHLGKSFYAERM</sequence>
<dbReference type="AlphaFoldDB" id="A0AA97K0F2"/>
<dbReference type="GeneID" id="129337618"/>
<proteinExistence type="predicted"/>
<name>A0AA97K0F2_EUBMA</name>
<keyword evidence="2" id="KW-0969">Cilium</keyword>
<dbReference type="PANTHER" id="PTHR35818">
    <property type="entry name" value="C1ORF189"/>
    <property type="match status" value="1"/>
</dbReference>